<dbReference type="SUPFAM" id="SSF88659">
    <property type="entry name" value="Sigma3 and sigma4 domains of RNA polymerase sigma factors"/>
    <property type="match status" value="2"/>
</dbReference>
<sequence length="243" mass="28433">MEAHIAKEQREETLQPDALDRTVERYRQSGSEQDLEEVMKAGKALIRYFARLYAPDQSQEDAVQCGYEGLLKAISQYDPAYGTRFTTYASHCIMGEIRHFVRKEAAFCRPVWIVQLQKQVNQTIEERLKKGEDVPSLQEIAEELNVQERGVAEAMRAGWVSLEELDLSRFRNQRYESFRLPIEDKILLRQAIARLNKEQQKLIHLLFYQDMTQVKAAEILGITQRQVSRLLKRTLHNLMRYIS</sequence>
<evidence type="ECO:0000256" key="4">
    <source>
        <dbReference type="ARBA" id="ARBA00023163"/>
    </source>
</evidence>
<dbReference type="PANTHER" id="PTHR30385">
    <property type="entry name" value="SIGMA FACTOR F FLAGELLAR"/>
    <property type="match status" value="1"/>
</dbReference>
<dbReference type="GO" id="GO:0016987">
    <property type="term" value="F:sigma factor activity"/>
    <property type="evidence" value="ECO:0007669"/>
    <property type="project" value="UniProtKB-KW"/>
</dbReference>
<evidence type="ECO:0000256" key="3">
    <source>
        <dbReference type="ARBA" id="ARBA00023125"/>
    </source>
</evidence>
<dbReference type="InterPro" id="IPR014284">
    <property type="entry name" value="RNA_pol_sigma-70_dom"/>
</dbReference>
<evidence type="ECO:0000256" key="2">
    <source>
        <dbReference type="ARBA" id="ARBA00023082"/>
    </source>
</evidence>
<dbReference type="InterPro" id="IPR007627">
    <property type="entry name" value="RNA_pol_sigma70_r2"/>
</dbReference>
<evidence type="ECO:0000259" key="6">
    <source>
        <dbReference type="Pfam" id="PF04542"/>
    </source>
</evidence>
<dbReference type="InterPro" id="IPR013325">
    <property type="entry name" value="RNA_pol_sigma_r2"/>
</dbReference>
<dbReference type="InterPro" id="IPR013324">
    <property type="entry name" value="RNA_pol_sigma_r3/r4-like"/>
</dbReference>
<proteinExistence type="predicted"/>
<dbReference type="GO" id="GO:0003677">
    <property type="term" value="F:DNA binding"/>
    <property type="evidence" value="ECO:0007669"/>
    <property type="project" value="UniProtKB-KW"/>
</dbReference>
<keyword evidence="1" id="KW-0805">Transcription regulation</keyword>
<dbReference type="Pfam" id="PF04545">
    <property type="entry name" value="Sigma70_r4"/>
    <property type="match status" value="1"/>
</dbReference>
<dbReference type="SUPFAM" id="SSF88946">
    <property type="entry name" value="Sigma2 domain of RNA polymerase sigma factors"/>
    <property type="match status" value="1"/>
</dbReference>
<evidence type="ECO:0000259" key="7">
    <source>
        <dbReference type="Pfam" id="PF04545"/>
    </source>
</evidence>
<feature type="domain" description="RNA polymerase sigma-70 region 4" evidence="7">
    <location>
        <begin position="191"/>
        <end position="238"/>
    </location>
</feature>
<dbReference type="Gene3D" id="1.20.120.1810">
    <property type="match status" value="1"/>
</dbReference>
<evidence type="ECO:0000256" key="1">
    <source>
        <dbReference type="ARBA" id="ARBA00023015"/>
    </source>
</evidence>
<accession>A0A5Q2N2M8</accession>
<keyword evidence="9" id="KW-1185">Reference proteome</keyword>
<dbReference type="InterPro" id="IPR007630">
    <property type="entry name" value="RNA_pol_sigma70_r4"/>
</dbReference>
<evidence type="ECO:0000313" key="9">
    <source>
        <dbReference type="Proteomes" id="UP000366051"/>
    </source>
</evidence>
<dbReference type="Proteomes" id="UP000366051">
    <property type="component" value="Chromosome"/>
</dbReference>
<keyword evidence="3" id="KW-0238">DNA-binding</keyword>
<feature type="region of interest" description="Disordered" evidence="5">
    <location>
        <begin position="1"/>
        <end position="21"/>
    </location>
</feature>
<name>A0A5Q2N2M8_9FIRM</name>
<evidence type="ECO:0000313" key="8">
    <source>
        <dbReference type="EMBL" id="QGG46590.1"/>
    </source>
</evidence>
<dbReference type="OrthoDB" id="2111981at2"/>
<dbReference type="EMBL" id="CP045875">
    <property type="protein sequence ID" value="QGG46590.1"/>
    <property type="molecule type" value="Genomic_DNA"/>
</dbReference>
<keyword evidence="2" id="KW-0731">Sigma factor</keyword>
<dbReference type="RefSeq" id="WP_153724136.1">
    <property type="nucleotide sequence ID" value="NZ_CP045875.1"/>
</dbReference>
<dbReference type="InterPro" id="IPR036388">
    <property type="entry name" value="WH-like_DNA-bd_sf"/>
</dbReference>
<evidence type="ECO:0000256" key="5">
    <source>
        <dbReference type="SAM" id="MobiDB-lite"/>
    </source>
</evidence>
<dbReference type="AlphaFoldDB" id="A0A5Q2N2M8"/>
<dbReference type="Gene3D" id="1.10.10.10">
    <property type="entry name" value="Winged helix-like DNA-binding domain superfamily/Winged helix DNA-binding domain"/>
    <property type="match status" value="2"/>
</dbReference>
<protein>
    <submittedName>
        <fullName evidence="8">RNA polymerase sigma factor, sigma-70 family protein</fullName>
    </submittedName>
</protein>
<gene>
    <name evidence="8" type="ORF">FTV88_0411</name>
</gene>
<organism evidence="8 9">
    <name type="scientific">Heliorestis convoluta</name>
    <dbReference type="NCBI Taxonomy" id="356322"/>
    <lineage>
        <taxon>Bacteria</taxon>
        <taxon>Bacillati</taxon>
        <taxon>Bacillota</taxon>
        <taxon>Clostridia</taxon>
        <taxon>Eubacteriales</taxon>
        <taxon>Heliobacteriaceae</taxon>
        <taxon>Heliorestis</taxon>
    </lineage>
</organism>
<dbReference type="GO" id="GO:0006352">
    <property type="term" value="P:DNA-templated transcription initiation"/>
    <property type="evidence" value="ECO:0007669"/>
    <property type="project" value="InterPro"/>
</dbReference>
<dbReference type="NCBIfam" id="TIGR02937">
    <property type="entry name" value="sigma70-ECF"/>
    <property type="match status" value="1"/>
</dbReference>
<dbReference type="Pfam" id="PF04542">
    <property type="entry name" value="Sigma70_r2"/>
    <property type="match status" value="1"/>
</dbReference>
<reference evidence="9" key="1">
    <citation type="submission" date="2019-11" db="EMBL/GenBank/DDBJ databases">
        <title>Genome sequence of Heliorestis convoluta strain HH, an alkaliphilic and minimalistic phototrophic bacterium from a soda lake in Egypt.</title>
        <authorList>
            <person name="Dewey E.D."/>
            <person name="Stokes L.M."/>
            <person name="Burchell B.M."/>
            <person name="Shaffer K.N."/>
            <person name="Huntington A.M."/>
            <person name="Baker J.M."/>
            <person name="Nadendla S."/>
            <person name="Giglio M.G."/>
            <person name="Touchman J.W."/>
            <person name="Blankenship R.E."/>
            <person name="Madigan M.T."/>
            <person name="Sattley W.M."/>
        </authorList>
    </citation>
    <scope>NUCLEOTIDE SEQUENCE [LARGE SCALE GENOMIC DNA]</scope>
    <source>
        <strain evidence="9">HH</strain>
    </source>
</reference>
<feature type="domain" description="RNA polymerase sigma-70 region 2" evidence="6">
    <location>
        <begin position="44"/>
        <end position="105"/>
    </location>
</feature>
<dbReference type="KEGG" id="hcv:FTV88_0411"/>
<keyword evidence="4" id="KW-0804">Transcription</keyword>
<dbReference type="PANTHER" id="PTHR30385:SF4">
    <property type="entry name" value="RNA POLYMERASE SIGMA-E FACTOR"/>
    <property type="match status" value="1"/>
</dbReference>